<dbReference type="EMBL" id="CP144521">
    <property type="protein sequence ID" value="WWC68487.1"/>
    <property type="molecule type" value="Genomic_DNA"/>
</dbReference>
<dbReference type="CDD" id="cd05283">
    <property type="entry name" value="CAD1"/>
    <property type="match status" value="1"/>
</dbReference>
<evidence type="ECO:0000259" key="6">
    <source>
        <dbReference type="SMART" id="SM00829"/>
    </source>
</evidence>
<dbReference type="Gene3D" id="3.40.50.720">
    <property type="entry name" value="NAD(P)-binding Rossmann-like Domain"/>
    <property type="match status" value="1"/>
</dbReference>
<keyword evidence="3 5" id="KW-0862">Zinc</keyword>
<dbReference type="GO" id="GO:0016616">
    <property type="term" value="F:oxidoreductase activity, acting on the CH-OH group of donors, NAD or NADP as acceptor"/>
    <property type="evidence" value="ECO:0007669"/>
    <property type="project" value="InterPro"/>
</dbReference>
<sequence>MVDAESFKGWAGVDEKACEGKLEFQSFEVKPWDEDDVDVKILYCGICGSDASALSGEWGPVKDSVPQICGHEIVGEVIRVGEKIENGIKLGQLVGIGAQSDSCRECGDCKAHNENFCPKQTITFNQTFNRGNGKGSISRGGFAKYWRGPSRFAIPIPDGIDPAVAAPLLCGGVTVYTPLERYGAGTKAKNVGIIGVGGLGHMAILLANAMGANVTAISRSDSKQKDAEKLGARAYIATGDDVQAALKPHARSLDLIICTSNPPKFPVADYMSLIRPEGTFCFVGIAPEPLEVPTFPLITGTIAIAGSYIGSPDTIARLFKFVSEKKVEPWIQKWDMDDINKAMPAFQRGDPKYRFVLVNTDNGGKV</sequence>
<reference evidence="7" key="1">
    <citation type="submission" date="2013-07" db="EMBL/GenBank/DDBJ databases">
        <title>The Genome Sequence of Cryptococcus pinus CBS10737.</title>
        <authorList>
            <consortium name="The Broad Institute Genome Sequencing Platform"/>
            <person name="Cuomo C."/>
            <person name="Litvintseva A."/>
            <person name="Chen Y."/>
            <person name="Heitman J."/>
            <person name="Sun S."/>
            <person name="Springer D."/>
            <person name="Dromer F."/>
            <person name="Young S.K."/>
            <person name="Zeng Q."/>
            <person name="Gargeya S."/>
            <person name="Fitzgerald M."/>
            <person name="Abouelleil A."/>
            <person name="Alvarado L."/>
            <person name="Berlin A.M."/>
            <person name="Chapman S.B."/>
            <person name="Dewar J."/>
            <person name="Goldberg J."/>
            <person name="Griggs A."/>
            <person name="Gujja S."/>
            <person name="Hansen M."/>
            <person name="Howarth C."/>
            <person name="Imamovic A."/>
            <person name="Larimer J."/>
            <person name="McCowan C."/>
            <person name="Murphy C."/>
            <person name="Pearson M."/>
            <person name="Priest M."/>
            <person name="Roberts A."/>
            <person name="Saif S."/>
            <person name="Shea T."/>
            <person name="Sykes S."/>
            <person name="Wortman J."/>
            <person name="Nusbaum C."/>
            <person name="Birren B."/>
        </authorList>
    </citation>
    <scope>NUCLEOTIDE SEQUENCE [LARGE SCALE GENOMIC DNA]</scope>
    <source>
        <strain evidence="7">CBS 10737</strain>
    </source>
</reference>
<proteinExistence type="inferred from homology"/>
<dbReference type="SUPFAM" id="SSF51735">
    <property type="entry name" value="NAD(P)-binding Rossmann-fold domains"/>
    <property type="match status" value="1"/>
</dbReference>
<dbReference type="InterPro" id="IPR002328">
    <property type="entry name" value="ADH_Zn_CS"/>
</dbReference>
<evidence type="ECO:0000256" key="5">
    <source>
        <dbReference type="RuleBase" id="RU361277"/>
    </source>
</evidence>
<keyword evidence="9" id="KW-1185">Reference proteome</keyword>
<dbReference type="GeneID" id="30171132"/>
<evidence type="ECO:0000313" key="7">
    <source>
        <dbReference type="EMBL" id="OCF50707.1"/>
    </source>
</evidence>
<dbReference type="RefSeq" id="XP_019011926.1">
    <property type="nucleotide sequence ID" value="XM_019154523.1"/>
</dbReference>
<comment type="similarity">
    <text evidence="5">Belongs to the zinc-containing alcohol dehydrogenase family.</text>
</comment>
<protein>
    <submittedName>
        <fullName evidence="7">Alcohol dehydrogenase</fullName>
    </submittedName>
</protein>
<reference evidence="8" key="4">
    <citation type="submission" date="2024-02" db="EMBL/GenBank/DDBJ databases">
        <title>Comparative genomics of Cryptococcus and Kwoniella reveals pathogenesis evolution and contrasting modes of karyotype evolution via chromosome fusion or intercentromeric recombination.</title>
        <authorList>
            <person name="Coelho M.A."/>
            <person name="David-Palma M."/>
            <person name="Shea T."/>
            <person name="Bowers K."/>
            <person name="McGinley-Smith S."/>
            <person name="Mohammad A.W."/>
            <person name="Gnirke A."/>
            <person name="Yurkov A.M."/>
            <person name="Nowrousian M."/>
            <person name="Sun S."/>
            <person name="Cuomo C.A."/>
            <person name="Heitman J."/>
        </authorList>
    </citation>
    <scope>NUCLEOTIDE SEQUENCE</scope>
    <source>
        <strain evidence="8">CBS 10737</strain>
    </source>
</reference>
<comment type="cofactor">
    <cofactor evidence="1 5">
        <name>Zn(2+)</name>
        <dbReference type="ChEBI" id="CHEBI:29105"/>
    </cofactor>
</comment>
<dbReference type="InterPro" id="IPR011032">
    <property type="entry name" value="GroES-like_sf"/>
</dbReference>
<evidence type="ECO:0000313" key="9">
    <source>
        <dbReference type="Proteomes" id="UP000094020"/>
    </source>
</evidence>
<dbReference type="OrthoDB" id="1879366at2759"/>
<dbReference type="Pfam" id="PF08240">
    <property type="entry name" value="ADH_N"/>
    <property type="match status" value="1"/>
</dbReference>
<keyword evidence="2 5" id="KW-0479">Metal-binding</keyword>
<dbReference type="GO" id="GO:0008270">
    <property type="term" value="F:zinc ion binding"/>
    <property type="evidence" value="ECO:0007669"/>
    <property type="project" value="InterPro"/>
</dbReference>
<evidence type="ECO:0000256" key="4">
    <source>
        <dbReference type="ARBA" id="ARBA00023002"/>
    </source>
</evidence>
<dbReference type="STRING" id="1296096.A0A1B9I5A8"/>
<name>A0A1B9I5A8_9TREE</name>
<dbReference type="InterPro" id="IPR036291">
    <property type="entry name" value="NAD(P)-bd_dom_sf"/>
</dbReference>
<dbReference type="InterPro" id="IPR013149">
    <property type="entry name" value="ADH-like_C"/>
</dbReference>
<dbReference type="PANTHER" id="PTHR42683">
    <property type="entry name" value="ALDEHYDE REDUCTASE"/>
    <property type="match status" value="1"/>
</dbReference>
<dbReference type="FunFam" id="3.40.50.720:FF:000022">
    <property type="entry name" value="Cinnamyl alcohol dehydrogenase"/>
    <property type="match status" value="1"/>
</dbReference>
<dbReference type="PROSITE" id="PS00059">
    <property type="entry name" value="ADH_ZINC"/>
    <property type="match status" value="1"/>
</dbReference>
<dbReference type="SMART" id="SM00829">
    <property type="entry name" value="PKS_ER"/>
    <property type="match status" value="1"/>
</dbReference>
<evidence type="ECO:0000256" key="3">
    <source>
        <dbReference type="ARBA" id="ARBA00022833"/>
    </source>
</evidence>
<dbReference type="SUPFAM" id="SSF50129">
    <property type="entry name" value="GroES-like"/>
    <property type="match status" value="1"/>
</dbReference>
<reference evidence="8" key="2">
    <citation type="submission" date="2013-07" db="EMBL/GenBank/DDBJ databases">
        <authorList>
            <consortium name="The Broad Institute Genome Sequencing Platform"/>
            <person name="Cuomo C."/>
            <person name="Litvintseva A."/>
            <person name="Chen Y."/>
            <person name="Heitman J."/>
            <person name="Sun S."/>
            <person name="Springer D."/>
            <person name="Dromer F."/>
            <person name="Young S.K."/>
            <person name="Zeng Q."/>
            <person name="Gargeya S."/>
            <person name="Fitzgerald M."/>
            <person name="Abouelleil A."/>
            <person name="Alvarado L."/>
            <person name="Berlin A.M."/>
            <person name="Chapman S.B."/>
            <person name="Dewar J."/>
            <person name="Goldberg J."/>
            <person name="Griggs A."/>
            <person name="Gujja S."/>
            <person name="Hansen M."/>
            <person name="Howarth C."/>
            <person name="Imamovic A."/>
            <person name="Larimer J."/>
            <person name="McCowan C."/>
            <person name="Murphy C."/>
            <person name="Pearson M."/>
            <person name="Priest M."/>
            <person name="Roberts A."/>
            <person name="Saif S."/>
            <person name="Shea T."/>
            <person name="Sykes S."/>
            <person name="Wortman J."/>
            <person name="Nusbaum C."/>
            <person name="Birren B."/>
        </authorList>
    </citation>
    <scope>NUCLEOTIDE SEQUENCE</scope>
    <source>
        <strain evidence="8">CBS 10737</strain>
    </source>
</reference>
<dbReference type="InterPro" id="IPR013154">
    <property type="entry name" value="ADH-like_N"/>
</dbReference>
<dbReference type="Proteomes" id="UP000094020">
    <property type="component" value="Chromosome 3"/>
</dbReference>
<evidence type="ECO:0000256" key="2">
    <source>
        <dbReference type="ARBA" id="ARBA00022723"/>
    </source>
</evidence>
<reference evidence="7" key="3">
    <citation type="submission" date="2016-07" db="EMBL/GenBank/DDBJ databases">
        <title>Evolution of pathogenesis and genome organization in the Tremellales.</title>
        <authorList>
            <person name="Cuomo C."/>
            <person name="Litvintseva A."/>
            <person name="Heitman J."/>
            <person name="Chen Y."/>
            <person name="Sun S."/>
            <person name="Springer D."/>
            <person name="Dromer F."/>
            <person name="Young S."/>
            <person name="Zeng Q."/>
            <person name="Chapman S."/>
            <person name="Gujja S."/>
            <person name="Saif S."/>
            <person name="Birren B."/>
        </authorList>
    </citation>
    <scope>NUCLEOTIDE SEQUENCE</scope>
    <source>
        <strain evidence="7">CBS 10737</strain>
    </source>
</reference>
<evidence type="ECO:0000256" key="1">
    <source>
        <dbReference type="ARBA" id="ARBA00001947"/>
    </source>
</evidence>
<dbReference type="Pfam" id="PF00107">
    <property type="entry name" value="ADH_zinc_N"/>
    <property type="match status" value="1"/>
</dbReference>
<dbReference type="AlphaFoldDB" id="A0A1B9I5A8"/>
<dbReference type="Gene3D" id="3.90.180.10">
    <property type="entry name" value="Medium-chain alcohol dehydrogenases, catalytic domain"/>
    <property type="match status" value="1"/>
</dbReference>
<feature type="domain" description="Enoyl reductase (ER)" evidence="6">
    <location>
        <begin position="20"/>
        <end position="357"/>
    </location>
</feature>
<dbReference type="EMBL" id="KI894009">
    <property type="protein sequence ID" value="OCF50707.1"/>
    <property type="molecule type" value="Genomic_DNA"/>
</dbReference>
<dbReference type="InterPro" id="IPR047109">
    <property type="entry name" value="CAD-like"/>
</dbReference>
<gene>
    <name evidence="7" type="ORF">I206_02763</name>
    <name evidence="8" type="ORF">I206_102416</name>
</gene>
<dbReference type="InterPro" id="IPR020843">
    <property type="entry name" value="ER"/>
</dbReference>
<accession>A0A1B9I5A8</accession>
<keyword evidence="4" id="KW-0560">Oxidoreductase</keyword>
<organism evidence="7">
    <name type="scientific">Kwoniella pini CBS 10737</name>
    <dbReference type="NCBI Taxonomy" id="1296096"/>
    <lineage>
        <taxon>Eukaryota</taxon>
        <taxon>Fungi</taxon>
        <taxon>Dikarya</taxon>
        <taxon>Basidiomycota</taxon>
        <taxon>Agaricomycotina</taxon>
        <taxon>Tremellomycetes</taxon>
        <taxon>Tremellales</taxon>
        <taxon>Cryptococcaceae</taxon>
        <taxon>Kwoniella</taxon>
    </lineage>
</organism>
<dbReference type="KEGG" id="kpin:30171132"/>
<evidence type="ECO:0000313" key="8">
    <source>
        <dbReference type="EMBL" id="WWC68487.1"/>
    </source>
</evidence>